<evidence type="ECO:0000256" key="10">
    <source>
        <dbReference type="PROSITE-ProRule" id="PRU01360"/>
    </source>
</evidence>
<dbReference type="AlphaFoldDB" id="A0A2S9TEA0"/>
<evidence type="ECO:0000256" key="5">
    <source>
        <dbReference type="ARBA" id="ARBA00022729"/>
    </source>
</evidence>
<evidence type="ECO:0000256" key="11">
    <source>
        <dbReference type="RuleBase" id="RU003357"/>
    </source>
</evidence>
<accession>A0A2S9TEA0</accession>
<organism evidence="16 17">
    <name type="scientific">Aliarcobacter cryaerophilus</name>
    <dbReference type="NCBI Taxonomy" id="28198"/>
    <lineage>
        <taxon>Bacteria</taxon>
        <taxon>Pseudomonadati</taxon>
        <taxon>Campylobacterota</taxon>
        <taxon>Epsilonproteobacteria</taxon>
        <taxon>Campylobacterales</taxon>
        <taxon>Arcobacteraceae</taxon>
        <taxon>Aliarcobacter</taxon>
    </lineage>
</organism>
<reference evidence="16 17" key="1">
    <citation type="submission" date="2017-09" db="EMBL/GenBank/DDBJ databases">
        <title>Reassesment of A. cryaerophilus.</title>
        <authorList>
            <person name="Perez-Cataluna A."/>
            <person name="Collado L."/>
            <person name="Salgado O."/>
            <person name="Lefinanco V."/>
            <person name="Figueras M.J."/>
        </authorList>
    </citation>
    <scope>NUCLEOTIDE SEQUENCE [LARGE SCALE GENOMIC DNA]</scope>
    <source>
        <strain evidence="16 17">LMG 9065</strain>
    </source>
</reference>
<dbReference type="Pfam" id="PF00593">
    <property type="entry name" value="TonB_dep_Rec_b-barrel"/>
    <property type="match status" value="1"/>
</dbReference>
<dbReference type="Gene3D" id="2.40.170.20">
    <property type="entry name" value="TonB-dependent receptor, beta-barrel domain"/>
    <property type="match status" value="1"/>
</dbReference>
<dbReference type="Proteomes" id="UP000239151">
    <property type="component" value="Unassembled WGS sequence"/>
</dbReference>
<keyword evidence="2 10" id="KW-0813">Transport</keyword>
<keyword evidence="8 10" id="KW-0472">Membrane</keyword>
<feature type="domain" description="TonB-dependent receptor-like beta-barrel" evidence="14">
    <location>
        <begin position="186"/>
        <end position="684"/>
    </location>
</feature>
<evidence type="ECO:0000313" key="17">
    <source>
        <dbReference type="Proteomes" id="UP000239151"/>
    </source>
</evidence>
<dbReference type="InterPro" id="IPR036942">
    <property type="entry name" value="Beta-barrel_TonB_sf"/>
</dbReference>
<keyword evidence="7 11" id="KW-0798">TonB box</keyword>
<evidence type="ECO:0000256" key="4">
    <source>
        <dbReference type="ARBA" id="ARBA00022692"/>
    </source>
</evidence>
<proteinExistence type="inferred from homology"/>
<dbReference type="GO" id="GO:0009279">
    <property type="term" value="C:cell outer membrane"/>
    <property type="evidence" value="ECO:0007669"/>
    <property type="project" value="UniProtKB-SubCell"/>
</dbReference>
<dbReference type="GO" id="GO:0044718">
    <property type="term" value="P:siderophore transmembrane transport"/>
    <property type="evidence" value="ECO:0007669"/>
    <property type="project" value="TreeGrafter"/>
</dbReference>
<evidence type="ECO:0000256" key="6">
    <source>
        <dbReference type="ARBA" id="ARBA00023065"/>
    </source>
</evidence>
<dbReference type="PANTHER" id="PTHR30069">
    <property type="entry name" value="TONB-DEPENDENT OUTER MEMBRANE RECEPTOR"/>
    <property type="match status" value="1"/>
</dbReference>
<dbReference type="CDD" id="cd01347">
    <property type="entry name" value="ligand_gated_channel"/>
    <property type="match status" value="1"/>
</dbReference>
<dbReference type="GO" id="GO:0015344">
    <property type="term" value="F:siderophore uptake transmembrane transporter activity"/>
    <property type="evidence" value="ECO:0007669"/>
    <property type="project" value="TreeGrafter"/>
</dbReference>
<evidence type="ECO:0000259" key="15">
    <source>
        <dbReference type="Pfam" id="PF07715"/>
    </source>
</evidence>
<comment type="subcellular location">
    <subcellularLocation>
        <location evidence="1 10">Cell outer membrane</location>
        <topology evidence="1 10">Multi-pass membrane protein</topology>
    </subcellularLocation>
</comment>
<dbReference type="PROSITE" id="PS52016">
    <property type="entry name" value="TONB_DEPENDENT_REC_3"/>
    <property type="match status" value="1"/>
</dbReference>
<protein>
    <submittedName>
        <fullName evidence="16">TonB-dependent receptor</fullName>
    </submittedName>
</protein>
<keyword evidence="3 10" id="KW-1134">Transmembrane beta strand</keyword>
<dbReference type="InterPro" id="IPR012910">
    <property type="entry name" value="Plug_dom"/>
</dbReference>
<dbReference type="PANTHER" id="PTHR30069:SF53">
    <property type="entry name" value="COLICIN I RECEPTOR-RELATED"/>
    <property type="match status" value="1"/>
</dbReference>
<dbReference type="InterPro" id="IPR000531">
    <property type="entry name" value="Beta-barrel_TonB"/>
</dbReference>
<feature type="signal peptide" evidence="13">
    <location>
        <begin position="1"/>
        <end position="21"/>
    </location>
</feature>
<dbReference type="Gene3D" id="2.170.130.10">
    <property type="entry name" value="TonB-dependent receptor, plug domain"/>
    <property type="match status" value="1"/>
</dbReference>
<dbReference type="EMBL" id="NXGI01000012">
    <property type="protein sequence ID" value="PRM97153.1"/>
    <property type="molecule type" value="Genomic_DNA"/>
</dbReference>
<evidence type="ECO:0000256" key="9">
    <source>
        <dbReference type="ARBA" id="ARBA00023237"/>
    </source>
</evidence>
<dbReference type="Pfam" id="PF07715">
    <property type="entry name" value="Plug"/>
    <property type="match status" value="1"/>
</dbReference>
<feature type="chain" id="PRO_5015406404" evidence="13">
    <location>
        <begin position="22"/>
        <end position="723"/>
    </location>
</feature>
<comment type="similarity">
    <text evidence="10 11">Belongs to the TonB-dependent receptor family.</text>
</comment>
<keyword evidence="5 13" id="KW-0732">Signal</keyword>
<name>A0A2S9TEA0_9BACT</name>
<keyword evidence="6" id="KW-0406">Ion transport</keyword>
<keyword evidence="16" id="KW-0675">Receptor</keyword>
<dbReference type="InterPro" id="IPR039426">
    <property type="entry name" value="TonB-dep_rcpt-like"/>
</dbReference>
<feature type="domain" description="TonB-dependent receptor plug" evidence="15">
    <location>
        <begin position="43"/>
        <end position="156"/>
    </location>
</feature>
<feature type="region of interest" description="Disordered" evidence="12">
    <location>
        <begin position="520"/>
        <end position="555"/>
    </location>
</feature>
<keyword evidence="4 10" id="KW-0812">Transmembrane</keyword>
<keyword evidence="9 10" id="KW-0998">Cell outer membrane</keyword>
<evidence type="ECO:0000256" key="8">
    <source>
        <dbReference type="ARBA" id="ARBA00023136"/>
    </source>
</evidence>
<evidence type="ECO:0000256" key="13">
    <source>
        <dbReference type="SAM" id="SignalP"/>
    </source>
</evidence>
<sequence length="723" mass="79733">MKIKMALSVASILVTQNLLLANETTKLDDVQVVTSASGYEQKITDAPASISVISQKDLQNKKYSNLAEAIEDVEGVDVRGGNGKTGGLNISIRGMGSENTLVLIDGRRQNSSGNNTPNGFSETNNNFLPPLSAIERIEVIRGPMSTLYGSDAMGGVVNIITKKVANEWSGSVGVDRTFNESSQFGDSNNVNTYISGPLVKDKLGLALRASHYDRDASDIKYGDGEEVSKRGNSPVEGKNYTVGAKLNYTPVENHDVFFDISTSRQKYNNDQAQLGTLNTATVSQGYDETLKFERNQYTLGHTSRFDIGTLESSIMRSETEKLGRLIPGTIGVPYVGMPNQVGGEKRELKNTDTVLDTKFVTDLVNSNIISLGGQFWKSEFKDGLVDDKFKQDLWALFLEDEISVTDSLAFTLGGRYDHHDVYGGNFSPRAYAVYTANDNWTLKGGVSRGFKAPQVQALYDGINGATSQGKQLSIGNPDLKPEKSTNYETGVYYNADNGFLANATIFYNLYKDKIESGDRVHVSGNSKIPADSGYRVKGKPNLGDHPDNGSYARSYNTGEAETKGLELGTQIPLYLDGLNLKANYTYMKTEKKSGDDEGAPFSTTPEHSLNATLNYQATSALNLWLKGEYRSDRLRYTKNYDNLEAEEKNIYDQLGDINSYTLAHLGGSYKWNKDLTFSATIYNLFDKDFFSRDQYNDNGTIKYAVSDTVIEGRRIWLAMNLTF</sequence>
<evidence type="ECO:0000256" key="7">
    <source>
        <dbReference type="ARBA" id="ARBA00023077"/>
    </source>
</evidence>
<evidence type="ECO:0000259" key="14">
    <source>
        <dbReference type="Pfam" id="PF00593"/>
    </source>
</evidence>
<dbReference type="SUPFAM" id="SSF56935">
    <property type="entry name" value="Porins"/>
    <property type="match status" value="1"/>
</dbReference>
<evidence type="ECO:0000256" key="3">
    <source>
        <dbReference type="ARBA" id="ARBA00022452"/>
    </source>
</evidence>
<evidence type="ECO:0000256" key="12">
    <source>
        <dbReference type="SAM" id="MobiDB-lite"/>
    </source>
</evidence>
<gene>
    <name evidence="16" type="ORF">CJ670_06590</name>
</gene>
<evidence type="ECO:0000256" key="1">
    <source>
        <dbReference type="ARBA" id="ARBA00004571"/>
    </source>
</evidence>
<comment type="caution">
    <text evidence="16">The sequence shown here is derived from an EMBL/GenBank/DDBJ whole genome shotgun (WGS) entry which is preliminary data.</text>
</comment>
<evidence type="ECO:0000313" key="16">
    <source>
        <dbReference type="EMBL" id="PRM97153.1"/>
    </source>
</evidence>
<dbReference type="InterPro" id="IPR037066">
    <property type="entry name" value="Plug_dom_sf"/>
</dbReference>
<evidence type="ECO:0000256" key="2">
    <source>
        <dbReference type="ARBA" id="ARBA00022448"/>
    </source>
</evidence>